<comment type="caution">
    <text evidence="1">The sequence shown here is derived from an EMBL/GenBank/DDBJ whole genome shotgun (WGS) entry which is preliminary data.</text>
</comment>
<dbReference type="OrthoDB" id="3668964at2"/>
<dbReference type="InterPro" id="IPR029058">
    <property type="entry name" value="AB_hydrolase_fold"/>
</dbReference>
<dbReference type="AlphaFoldDB" id="A0A1S1RAK2"/>
<reference evidence="2" key="1">
    <citation type="submission" date="2016-07" db="EMBL/GenBank/DDBJ databases">
        <title>Sequence Frankia sp. strain CcI1.17.</title>
        <authorList>
            <person name="Ghodhbane-Gtari F."/>
            <person name="Swanson E."/>
            <person name="Gueddou A."/>
            <person name="Morris K."/>
            <person name="Hezbri K."/>
            <person name="Ktari A."/>
            <person name="Nouioui I."/>
            <person name="Abebe-Akele F."/>
            <person name="Simpson S."/>
            <person name="Thomas K."/>
            <person name="Gtari M."/>
            <person name="Tisa L.S."/>
            <person name="Hurst S."/>
        </authorList>
    </citation>
    <scope>NUCLEOTIDE SEQUENCE [LARGE SCALE GENOMIC DNA]</scope>
    <source>
        <strain evidence="2">Cc1.17</strain>
    </source>
</reference>
<dbReference type="EMBL" id="MBLM01000047">
    <property type="protein sequence ID" value="OHV42292.1"/>
    <property type="molecule type" value="Genomic_DNA"/>
</dbReference>
<name>A0A1S1RAK2_9ACTN</name>
<protein>
    <recommendedName>
        <fullName evidence="3">Dienelactone hydrolase-like enzyme</fullName>
    </recommendedName>
</protein>
<proteinExistence type="predicted"/>
<evidence type="ECO:0008006" key="3">
    <source>
        <dbReference type="Google" id="ProtNLM"/>
    </source>
</evidence>
<sequence length="295" mass="31549">MSDYQHLGVYSDLVRVARARHGGPVPAALPGPATRALVFDTLGFGGGEEAPGDVRVEQRWRSGDLLGEELSWSVGFGPRTHAYLLKPADAEGPLPGVLALHSHDGLTYYGKEKVADGPAEAPPVATALRARQYGGRAFADDLVSRPDVAPRGIGCVGLSGGGARAALLQATCEKITAAVVVGMMSTYDGLLDRHVAGHGWLFFPATWPRHGDWPDLAACRAPSPLLVQYNRNDQLFSPAGMRAAHDRLTAHYRHAAAPGGYTGQFFDGSHKFDMTMQQAAFAWLRQYLAGVIRPA</sequence>
<gene>
    <name evidence="1" type="ORF">CC117_11950</name>
</gene>
<organism evidence="1 2">
    <name type="scientific">Parafrankia colletiae</name>
    <dbReference type="NCBI Taxonomy" id="573497"/>
    <lineage>
        <taxon>Bacteria</taxon>
        <taxon>Bacillati</taxon>
        <taxon>Actinomycetota</taxon>
        <taxon>Actinomycetes</taxon>
        <taxon>Frankiales</taxon>
        <taxon>Frankiaceae</taxon>
        <taxon>Parafrankia</taxon>
    </lineage>
</organism>
<keyword evidence="2" id="KW-1185">Reference proteome</keyword>
<dbReference type="RefSeq" id="WP_071082943.1">
    <property type="nucleotide sequence ID" value="NZ_MBLM01000047.1"/>
</dbReference>
<evidence type="ECO:0000313" key="2">
    <source>
        <dbReference type="Proteomes" id="UP000179627"/>
    </source>
</evidence>
<evidence type="ECO:0000313" key="1">
    <source>
        <dbReference type="EMBL" id="OHV42292.1"/>
    </source>
</evidence>
<accession>A0A1S1RAK2</accession>
<dbReference type="Gene3D" id="3.40.50.1820">
    <property type="entry name" value="alpha/beta hydrolase"/>
    <property type="match status" value="1"/>
</dbReference>
<dbReference type="Proteomes" id="UP000179627">
    <property type="component" value="Unassembled WGS sequence"/>
</dbReference>
<dbReference type="SUPFAM" id="SSF53474">
    <property type="entry name" value="alpha/beta-Hydrolases"/>
    <property type="match status" value="1"/>
</dbReference>